<evidence type="ECO:0000256" key="1">
    <source>
        <dbReference type="SAM" id="MobiDB-lite"/>
    </source>
</evidence>
<proteinExistence type="predicted"/>
<dbReference type="OrthoDB" id="4377480at2759"/>
<gene>
    <name evidence="2" type="ORF">N7515_000725</name>
</gene>
<organism evidence="2 3">
    <name type="scientific">Penicillium bovifimosum</name>
    <dbReference type="NCBI Taxonomy" id="126998"/>
    <lineage>
        <taxon>Eukaryota</taxon>
        <taxon>Fungi</taxon>
        <taxon>Dikarya</taxon>
        <taxon>Ascomycota</taxon>
        <taxon>Pezizomycotina</taxon>
        <taxon>Eurotiomycetes</taxon>
        <taxon>Eurotiomycetidae</taxon>
        <taxon>Eurotiales</taxon>
        <taxon>Aspergillaceae</taxon>
        <taxon>Penicillium</taxon>
    </lineage>
</organism>
<dbReference type="RefSeq" id="XP_056526635.1">
    <property type="nucleotide sequence ID" value="XM_056661469.1"/>
</dbReference>
<reference evidence="2" key="1">
    <citation type="submission" date="2022-11" db="EMBL/GenBank/DDBJ databases">
        <authorList>
            <person name="Petersen C."/>
        </authorList>
    </citation>
    <scope>NUCLEOTIDE SEQUENCE</scope>
    <source>
        <strain evidence="2">IBT 22155</strain>
    </source>
</reference>
<dbReference type="GeneID" id="81400639"/>
<name>A0A9W9HG50_9EURO</name>
<comment type="caution">
    <text evidence="2">The sequence shown here is derived from an EMBL/GenBank/DDBJ whole genome shotgun (WGS) entry which is preliminary data.</text>
</comment>
<dbReference type="Proteomes" id="UP001149079">
    <property type="component" value="Unassembled WGS sequence"/>
</dbReference>
<evidence type="ECO:0000313" key="3">
    <source>
        <dbReference type="Proteomes" id="UP001149079"/>
    </source>
</evidence>
<evidence type="ECO:0000313" key="2">
    <source>
        <dbReference type="EMBL" id="KAJ5146161.1"/>
    </source>
</evidence>
<feature type="region of interest" description="Disordered" evidence="1">
    <location>
        <begin position="1"/>
        <end position="20"/>
    </location>
</feature>
<protein>
    <submittedName>
        <fullName evidence="2">Uncharacterized protein</fullName>
    </submittedName>
</protein>
<feature type="compositionally biased region" description="Basic and acidic residues" evidence="1">
    <location>
        <begin position="99"/>
        <end position="113"/>
    </location>
</feature>
<feature type="region of interest" description="Disordered" evidence="1">
    <location>
        <begin position="99"/>
        <end position="127"/>
    </location>
</feature>
<accession>A0A9W9HG50</accession>
<keyword evidence="3" id="KW-1185">Reference proteome</keyword>
<sequence>MASDGNQPNGPDRAAIDRANDEELRANMQSFKADTRTWRPKNTQLAYESKQKEFTLCMLARNSSSFARSIAARSGPFGWLPSDAMLKCWWVPISTQDKRVNGDAKTRPRDSLLKRGVGRTTDDRSSE</sequence>
<dbReference type="AlphaFoldDB" id="A0A9W9HG50"/>
<dbReference type="EMBL" id="JAPQKL010000001">
    <property type="protein sequence ID" value="KAJ5146161.1"/>
    <property type="molecule type" value="Genomic_DNA"/>
</dbReference>
<reference evidence="2" key="2">
    <citation type="journal article" date="2023" name="IMA Fungus">
        <title>Comparative genomic study of the Penicillium genus elucidates a diverse pangenome and 15 lateral gene transfer events.</title>
        <authorList>
            <person name="Petersen C."/>
            <person name="Sorensen T."/>
            <person name="Nielsen M.R."/>
            <person name="Sondergaard T.E."/>
            <person name="Sorensen J.L."/>
            <person name="Fitzpatrick D.A."/>
            <person name="Frisvad J.C."/>
            <person name="Nielsen K.L."/>
        </authorList>
    </citation>
    <scope>NUCLEOTIDE SEQUENCE</scope>
    <source>
        <strain evidence="2">IBT 22155</strain>
    </source>
</reference>